<feature type="transmembrane region" description="Helical" evidence="1">
    <location>
        <begin position="309"/>
        <end position="329"/>
    </location>
</feature>
<dbReference type="EMBL" id="VYUY01000009">
    <property type="protein sequence ID" value="KAA9133840.1"/>
    <property type="molecule type" value="Genomic_DNA"/>
</dbReference>
<feature type="transmembrane region" description="Helical" evidence="1">
    <location>
        <begin position="414"/>
        <end position="439"/>
    </location>
</feature>
<evidence type="ECO:0008006" key="4">
    <source>
        <dbReference type="Google" id="ProtNLM"/>
    </source>
</evidence>
<feature type="transmembrane region" description="Helical" evidence="1">
    <location>
        <begin position="380"/>
        <end position="402"/>
    </location>
</feature>
<name>A0A5N0TFN4_9MICO</name>
<evidence type="ECO:0000313" key="2">
    <source>
        <dbReference type="EMBL" id="KAA9133840.1"/>
    </source>
</evidence>
<organism evidence="2 3">
    <name type="scientific">Microbacterium caowuchunii</name>
    <dbReference type="NCBI Taxonomy" id="2614638"/>
    <lineage>
        <taxon>Bacteria</taxon>
        <taxon>Bacillati</taxon>
        <taxon>Actinomycetota</taxon>
        <taxon>Actinomycetes</taxon>
        <taxon>Micrococcales</taxon>
        <taxon>Microbacteriaceae</taxon>
        <taxon>Microbacterium</taxon>
    </lineage>
</organism>
<feature type="transmembrane region" description="Helical" evidence="1">
    <location>
        <begin position="172"/>
        <end position="195"/>
    </location>
</feature>
<evidence type="ECO:0000313" key="3">
    <source>
        <dbReference type="Proteomes" id="UP000326838"/>
    </source>
</evidence>
<gene>
    <name evidence="2" type="ORF">F6B40_08820</name>
</gene>
<dbReference type="AlphaFoldDB" id="A0A5N0TFN4"/>
<feature type="transmembrane region" description="Helical" evidence="1">
    <location>
        <begin position="135"/>
        <end position="160"/>
    </location>
</feature>
<feature type="transmembrane region" description="Helical" evidence="1">
    <location>
        <begin position="21"/>
        <end position="47"/>
    </location>
</feature>
<keyword evidence="3" id="KW-1185">Reference proteome</keyword>
<reference evidence="3" key="1">
    <citation type="submission" date="2019-09" db="EMBL/GenBank/DDBJ databases">
        <title>Mumia zhuanghuii sp. nov. isolated from the intestinal contents of plateau pika (Ochotona curzoniae) in the Qinghai-Tibet plateau of China.</title>
        <authorList>
            <person name="Tian Z."/>
        </authorList>
    </citation>
    <scope>NUCLEOTIDE SEQUENCE [LARGE SCALE GENOMIC DNA]</scope>
    <source>
        <strain evidence="3">L-033</strain>
    </source>
</reference>
<feature type="transmembrane region" description="Helical" evidence="1">
    <location>
        <begin position="487"/>
        <end position="510"/>
    </location>
</feature>
<keyword evidence="1" id="KW-1133">Transmembrane helix</keyword>
<comment type="caution">
    <text evidence="2">The sequence shown here is derived from an EMBL/GenBank/DDBJ whole genome shotgun (WGS) entry which is preliminary data.</text>
</comment>
<keyword evidence="1" id="KW-0812">Transmembrane</keyword>
<feature type="transmembrane region" description="Helical" evidence="1">
    <location>
        <begin position="103"/>
        <end position="129"/>
    </location>
</feature>
<feature type="transmembrane region" description="Helical" evidence="1">
    <location>
        <begin position="460"/>
        <end position="481"/>
    </location>
</feature>
<protein>
    <recommendedName>
        <fullName evidence="4">ABC-2 type transport system permease protein</fullName>
    </recommendedName>
</protein>
<accession>A0A5N0TFN4</accession>
<dbReference type="RefSeq" id="WP_150893147.1">
    <property type="nucleotide sequence ID" value="NZ_VYUY01000009.1"/>
</dbReference>
<feature type="transmembrane region" description="Helical" evidence="1">
    <location>
        <begin position="235"/>
        <end position="257"/>
    </location>
</feature>
<proteinExistence type="predicted"/>
<feature type="transmembrane region" description="Helical" evidence="1">
    <location>
        <begin position="59"/>
        <end position="82"/>
    </location>
</feature>
<keyword evidence="1" id="KW-0472">Membrane</keyword>
<dbReference type="Proteomes" id="UP000326838">
    <property type="component" value="Unassembled WGS sequence"/>
</dbReference>
<sequence length="532" mass="54667">MVATLLRIRFRVLGNTLASSPWQLVGFILGTLGMAGMLLFVWVGLFFLGFTGPEVTATVVTIAGALLLLGWTLGPVFVAGVDTTLDPVKLAPFPITTRQMMRALTAAGLTGVPGIVTVAGTLGLLLVFIRWPAASAVALLCIPVGVLTCVVASRLVAALTSGMGGNRRTRELVGAVLFLVVLLAGPISIGIVELIEAGVSSSSDPLGRVQSVVGALSWTPLAAAWAVPGDVAVGAILPAAAKLLIAVATLVVLWWLWRRALEAALTSPARTRSARAKAGKLGWFGRMPTGPTGATWARAQTYWLHDGRYLRQLLVVPIFPALMIFYSGGSTSNPLLWFSGVMVAYILAAVSYVDVSYDGTAFAGVLATGIRGRADRAGRILAAGAIGVPLFLAVVVLTLAIAGEWRLLPAVTGAGLGLLLAGYGVCAISSALLVVPVAAPGSSPFARVPGSGAITTLAMLAVWVIVAVLGSPALVLAFIAAATGDALYGWLALVVGVLLGSAVLVAGTVIGGRIFDRNAPALLARLRTFKTS</sequence>
<evidence type="ECO:0000256" key="1">
    <source>
        <dbReference type="SAM" id="Phobius"/>
    </source>
</evidence>